<dbReference type="PANTHER" id="PTHR30576:SF10">
    <property type="entry name" value="SLL5057 PROTEIN"/>
    <property type="match status" value="1"/>
</dbReference>
<evidence type="ECO:0000256" key="7">
    <source>
        <dbReference type="SAM" id="MobiDB-lite"/>
    </source>
</evidence>
<sequence length="529" mass="56673">MNASRHRLGGSLPDQRPPTLVDGSQAVRPVSLLAPAPAAPAPALETTRPATVHAVGGTVEWARLHRLRLVVLDAVLVGVALTFAYVARVALGFPGGDVVVPTSSYVLITVVLGPAWLVALTVEKSRDRRIVGVGLTEYRRVFQGTWKFFAMVAVISYLVRFDLARGYVAVAMPVGIALLLGGRYRARAWLRQHREAGECMSPLVVAGSRTGVEDLITELTANPCAGYLVVGACIPDGDRCLGELVAGVAVLGDVLDIPAAARATGARSVAVGGCDSLTSSVVQNLGWELETTGTELIVAPGLVDVAGPRVVMSPAEGLSLVHVDAACFSGVKYLVKSCVDWLLALVALVVLAVPLLVVAAAVKATSAGPVFYRQERIGRDGRPFMMLKFRSMRSGADREVAVLADRNEAAGPLFKIHDDPRVTAIGTYMRRYSVDELPQFLNVLRGDMSLVGPRPQLPCEVAQYDGHAARRLRVKPGITGPWQVSGRSDLEWKVGLRKDVYYTENWTVFSDFLILARTLKAVTAHKGAY</sequence>
<evidence type="ECO:0000256" key="8">
    <source>
        <dbReference type="SAM" id="Phobius"/>
    </source>
</evidence>
<evidence type="ECO:0000256" key="4">
    <source>
        <dbReference type="ARBA" id="ARBA00022692"/>
    </source>
</evidence>
<evidence type="ECO:0000256" key="1">
    <source>
        <dbReference type="ARBA" id="ARBA00004141"/>
    </source>
</evidence>
<keyword evidence="4 8" id="KW-0812">Transmembrane</keyword>
<accession>A0A2A9E1J2</accession>
<evidence type="ECO:0000256" key="6">
    <source>
        <dbReference type="ARBA" id="ARBA00023136"/>
    </source>
</evidence>
<feature type="transmembrane region" description="Helical" evidence="8">
    <location>
        <begin position="165"/>
        <end position="184"/>
    </location>
</feature>
<keyword evidence="11" id="KW-1185">Reference proteome</keyword>
<dbReference type="Proteomes" id="UP000225548">
    <property type="component" value="Unassembled WGS sequence"/>
</dbReference>
<evidence type="ECO:0000259" key="9">
    <source>
        <dbReference type="Pfam" id="PF02397"/>
    </source>
</evidence>
<feature type="domain" description="Bacterial sugar transferase" evidence="9">
    <location>
        <begin position="336"/>
        <end position="522"/>
    </location>
</feature>
<evidence type="ECO:0000313" key="11">
    <source>
        <dbReference type="Proteomes" id="UP000225548"/>
    </source>
</evidence>
<evidence type="ECO:0000313" key="10">
    <source>
        <dbReference type="EMBL" id="PFG32441.1"/>
    </source>
</evidence>
<reference evidence="10 11" key="1">
    <citation type="submission" date="2017-10" db="EMBL/GenBank/DDBJ databases">
        <title>Sequencing the genomes of 1000 actinobacteria strains.</title>
        <authorList>
            <person name="Klenk H.-P."/>
        </authorList>
    </citation>
    <scope>NUCLEOTIDE SEQUENCE [LARGE SCALE GENOMIC DNA]</scope>
    <source>
        <strain evidence="10 11">DSM 18966</strain>
    </source>
</reference>
<dbReference type="NCBIfam" id="TIGR03025">
    <property type="entry name" value="EPS_sugtrans"/>
    <property type="match status" value="1"/>
</dbReference>
<dbReference type="Pfam" id="PF02397">
    <property type="entry name" value="Bac_transf"/>
    <property type="match status" value="1"/>
</dbReference>
<dbReference type="AlphaFoldDB" id="A0A2A9E1J2"/>
<dbReference type="InterPro" id="IPR017475">
    <property type="entry name" value="EPS_sugar_tfrase"/>
</dbReference>
<dbReference type="EMBL" id="PDJG01000001">
    <property type="protein sequence ID" value="PFG32441.1"/>
    <property type="molecule type" value="Genomic_DNA"/>
</dbReference>
<evidence type="ECO:0000256" key="5">
    <source>
        <dbReference type="ARBA" id="ARBA00022989"/>
    </source>
</evidence>
<comment type="caution">
    <text evidence="10">The sequence shown here is derived from an EMBL/GenBank/DDBJ whole genome shotgun (WGS) entry which is preliminary data.</text>
</comment>
<dbReference type="RefSeq" id="WP_143556669.1">
    <property type="nucleotide sequence ID" value="NZ_PDJG01000001.1"/>
</dbReference>
<gene>
    <name evidence="10" type="ORF">ATL42_0280</name>
</gene>
<feature type="region of interest" description="Disordered" evidence="7">
    <location>
        <begin position="1"/>
        <end position="20"/>
    </location>
</feature>
<evidence type="ECO:0000256" key="3">
    <source>
        <dbReference type="ARBA" id="ARBA00022679"/>
    </source>
</evidence>
<feature type="transmembrane region" description="Helical" evidence="8">
    <location>
        <begin position="103"/>
        <end position="120"/>
    </location>
</feature>
<dbReference type="GO" id="GO:0016780">
    <property type="term" value="F:phosphotransferase activity, for other substituted phosphate groups"/>
    <property type="evidence" value="ECO:0007669"/>
    <property type="project" value="TreeGrafter"/>
</dbReference>
<comment type="similarity">
    <text evidence="2">Belongs to the bacterial sugar transferase family.</text>
</comment>
<dbReference type="PANTHER" id="PTHR30576">
    <property type="entry name" value="COLANIC BIOSYNTHESIS UDP-GLUCOSE LIPID CARRIER TRANSFERASE"/>
    <property type="match status" value="1"/>
</dbReference>
<keyword evidence="3 10" id="KW-0808">Transferase</keyword>
<feature type="transmembrane region" description="Helical" evidence="8">
    <location>
        <begin position="341"/>
        <end position="362"/>
    </location>
</feature>
<organism evidence="10 11">
    <name type="scientific">Sanguibacter antarcticus</name>
    <dbReference type="NCBI Taxonomy" id="372484"/>
    <lineage>
        <taxon>Bacteria</taxon>
        <taxon>Bacillati</taxon>
        <taxon>Actinomycetota</taxon>
        <taxon>Actinomycetes</taxon>
        <taxon>Micrococcales</taxon>
        <taxon>Sanguibacteraceae</taxon>
        <taxon>Sanguibacter</taxon>
    </lineage>
</organism>
<dbReference type="GO" id="GO:0016020">
    <property type="term" value="C:membrane"/>
    <property type="evidence" value="ECO:0007669"/>
    <property type="project" value="UniProtKB-SubCell"/>
</dbReference>
<keyword evidence="5 8" id="KW-1133">Transmembrane helix</keyword>
<dbReference type="InterPro" id="IPR003362">
    <property type="entry name" value="Bact_transf"/>
</dbReference>
<evidence type="ECO:0000256" key="2">
    <source>
        <dbReference type="ARBA" id="ARBA00006464"/>
    </source>
</evidence>
<protein>
    <submittedName>
        <fullName evidence="10">Exopolysaccharide biosynthesis polyprenyl glycosylphosphotransferase</fullName>
    </submittedName>
</protein>
<feature type="transmembrane region" description="Helical" evidence="8">
    <location>
        <begin position="141"/>
        <end position="159"/>
    </location>
</feature>
<feature type="transmembrane region" description="Helical" evidence="8">
    <location>
        <begin position="69"/>
        <end position="91"/>
    </location>
</feature>
<dbReference type="Pfam" id="PF13727">
    <property type="entry name" value="CoA_binding_3"/>
    <property type="match status" value="1"/>
</dbReference>
<keyword evidence="6 8" id="KW-0472">Membrane</keyword>
<dbReference type="OrthoDB" id="9808602at2"/>
<comment type="subcellular location">
    <subcellularLocation>
        <location evidence="1">Membrane</location>
        <topology evidence="1">Multi-pass membrane protein</topology>
    </subcellularLocation>
</comment>
<proteinExistence type="inferred from homology"/>
<name>A0A2A9E1J2_9MICO</name>